<name>A0AA88RKF5_9ASTE</name>
<dbReference type="Proteomes" id="UP001187471">
    <property type="component" value="Unassembled WGS sequence"/>
</dbReference>
<accession>A0AA88RKF5</accession>
<gene>
    <name evidence="2" type="ORF">RJ640_003405</name>
</gene>
<feature type="region of interest" description="Disordered" evidence="1">
    <location>
        <begin position="1"/>
        <end position="80"/>
    </location>
</feature>
<reference evidence="2" key="1">
    <citation type="submission" date="2022-12" db="EMBL/GenBank/DDBJ databases">
        <title>Draft genome assemblies for two species of Escallonia (Escalloniales).</title>
        <authorList>
            <person name="Chanderbali A."/>
            <person name="Dervinis C."/>
            <person name="Anghel I."/>
            <person name="Soltis D."/>
            <person name="Soltis P."/>
            <person name="Zapata F."/>
        </authorList>
    </citation>
    <scope>NUCLEOTIDE SEQUENCE</scope>
    <source>
        <strain evidence="2">UCBG92.1500</strain>
        <tissue evidence="2">Leaf</tissue>
    </source>
</reference>
<evidence type="ECO:0000313" key="3">
    <source>
        <dbReference type="Proteomes" id="UP001187471"/>
    </source>
</evidence>
<comment type="caution">
    <text evidence="2">The sequence shown here is derived from an EMBL/GenBank/DDBJ whole genome shotgun (WGS) entry which is preliminary data.</text>
</comment>
<dbReference type="AlphaFoldDB" id="A0AA88RKF5"/>
<organism evidence="2 3">
    <name type="scientific">Escallonia rubra</name>
    <dbReference type="NCBI Taxonomy" id="112253"/>
    <lineage>
        <taxon>Eukaryota</taxon>
        <taxon>Viridiplantae</taxon>
        <taxon>Streptophyta</taxon>
        <taxon>Embryophyta</taxon>
        <taxon>Tracheophyta</taxon>
        <taxon>Spermatophyta</taxon>
        <taxon>Magnoliopsida</taxon>
        <taxon>eudicotyledons</taxon>
        <taxon>Gunneridae</taxon>
        <taxon>Pentapetalae</taxon>
        <taxon>asterids</taxon>
        <taxon>campanulids</taxon>
        <taxon>Escalloniales</taxon>
        <taxon>Escalloniaceae</taxon>
        <taxon>Escallonia</taxon>
    </lineage>
</organism>
<feature type="compositionally biased region" description="Low complexity" evidence="1">
    <location>
        <begin position="22"/>
        <end position="31"/>
    </location>
</feature>
<dbReference type="EMBL" id="JAVXUO010000923">
    <property type="protein sequence ID" value="KAK2987927.1"/>
    <property type="molecule type" value="Genomic_DNA"/>
</dbReference>
<protein>
    <submittedName>
        <fullName evidence="2">Uncharacterized protein</fullName>
    </submittedName>
</protein>
<feature type="compositionally biased region" description="Pro residues" evidence="1">
    <location>
        <begin position="12"/>
        <end position="21"/>
    </location>
</feature>
<proteinExistence type="predicted"/>
<sequence>MPIPALSSATLPHPPPAPAPSARPGAASTPSLVASAPPSRRTEASPSRTRSGRLPSDFTSAKLAIRSPKHGGSTTRRRSGAHPITLLISAVRFKNPSDCRVAMEITSYRMAAFFTLSACDYSPLSP</sequence>
<evidence type="ECO:0000313" key="2">
    <source>
        <dbReference type="EMBL" id="KAK2987927.1"/>
    </source>
</evidence>
<feature type="compositionally biased region" description="Low complexity" evidence="1">
    <location>
        <begin position="1"/>
        <end position="11"/>
    </location>
</feature>
<evidence type="ECO:0000256" key="1">
    <source>
        <dbReference type="SAM" id="MobiDB-lite"/>
    </source>
</evidence>
<keyword evidence="3" id="KW-1185">Reference proteome</keyword>